<evidence type="ECO:0000256" key="2">
    <source>
        <dbReference type="ARBA" id="ARBA00022737"/>
    </source>
</evidence>
<organism evidence="6 7">
    <name type="scientific">Prymnesium parvum</name>
    <name type="common">Toxic golden alga</name>
    <dbReference type="NCBI Taxonomy" id="97485"/>
    <lineage>
        <taxon>Eukaryota</taxon>
        <taxon>Haptista</taxon>
        <taxon>Haptophyta</taxon>
        <taxon>Prymnesiophyceae</taxon>
        <taxon>Prymnesiales</taxon>
        <taxon>Prymnesiaceae</taxon>
        <taxon>Prymnesium</taxon>
    </lineage>
</organism>
<dbReference type="PROSITE" id="PS50088">
    <property type="entry name" value="ANK_REPEAT"/>
    <property type="match status" value="2"/>
</dbReference>
<evidence type="ECO:0000256" key="3">
    <source>
        <dbReference type="PROSITE-ProRule" id="PRU00023"/>
    </source>
</evidence>
<dbReference type="EMBL" id="JBGBPQ010000004">
    <property type="protein sequence ID" value="KAL1525587.1"/>
    <property type="molecule type" value="Genomic_DNA"/>
</dbReference>
<dbReference type="SUPFAM" id="SSF50978">
    <property type="entry name" value="WD40 repeat-like"/>
    <property type="match status" value="1"/>
</dbReference>
<feature type="repeat" description="ANK" evidence="3">
    <location>
        <begin position="29"/>
        <end position="61"/>
    </location>
</feature>
<reference evidence="6 7" key="1">
    <citation type="journal article" date="2024" name="Science">
        <title>Giant polyketide synthase enzymes in the biosynthesis of giant marine polyether toxins.</title>
        <authorList>
            <person name="Fallon T.R."/>
            <person name="Shende V.V."/>
            <person name="Wierzbicki I.H."/>
            <person name="Pendleton A.L."/>
            <person name="Watervoot N.F."/>
            <person name="Auber R.P."/>
            <person name="Gonzalez D.J."/>
            <person name="Wisecaver J.H."/>
            <person name="Moore B.S."/>
        </authorList>
    </citation>
    <scope>NUCLEOTIDE SEQUENCE [LARGE SCALE GENOMIC DNA]</scope>
    <source>
        <strain evidence="6 7">12B1</strain>
    </source>
</reference>
<feature type="repeat" description="ANK" evidence="3">
    <location>
        <begin position="63"/>
        <end position="95"/>
    </location>
</feature>
<evidence type="ECO:0008006" key="8">
    <source>
        <dbReference type="Google" id="ProtNLM"/>
    </source>
</evidence>
<dbReference type="Gene3D" id="1.25.40.20">
    <property type="entry name" value="Ankyrin repeat-containing domain"/>
    <property type="match status" value="2"/>
</dbReference>
<dbReference type="SMART" id="SM00248">
    <property type="entry name" value="ANK"/>
    <property type="match status" value="2"/>
</dbReference>
<gene>
    <name evidence="6" type="ORF">AB1Y20_020441</name>
</gene>
<feature type="repeat" description="WD" evidence="4">
    <location>
        <begin position="495"/>
        <end position="522"/>
    </location>
</feature>
<dbReference type="InterPro" id="IPR001680">
    <property type="entry name" value="WD40_rpt"/>
</dbReference>
<evidence type="ECO:0000256" key="5">
    <source>
        <dbReference type="SAM" id="MobiDB-lite"/>
    </source>
</evidence>
<dbReference type="InterPro" id="IPR036322">
    <property type="entry name" value="WD40_repeat_dom_sf"/>
</dbReference>
<dbReference type="Pfam" id="PF00400">
    <property type="entry name" value="WD40"/>
    <property type="match status" value="4"/>
</dbReference>
<feature type="region of interest" description="Disordered" evidence="5">
    <location>
        <begin position="209"/>
        <end position="236"/>
    </location>
</feature>
<keyword evidence="7" id="KW-1185">Reference proteome</keyword>
<dbReference type="SUPFAM" id="SSF48403">
    <property type="entry name" value="Ankyrin repeat"/>
    <property type="match status" value="1"/>
</dbReference>
<dbReference type="InterPro" id="IPR019775">
    <property type="entry name" value="WD40_repeat_CS"/>
</dbReference>
<keyword evidence="1 4" id="KW-0853">WD repeat</keyword>
<dbReference type="PROSITE" id="PS00678">
    <property type="entry name" value="WD_REPEATS_1"/>
    <property type="match status" value="2"/>
</dbReference>
<proteinExistence type="predicted"/>
<evidence type="ECO:0000313" key="6">
    <source>
        <dbReference type="EMBL" id="KAL1525587.1"/>
    </source>
</evidence>
<dbReference type="PRINTS" id="PR00320">
    <property type="entry name" value="GPROTEINBRPT"/>
</dbReference>
<comment type="caution">
    <text evidence="6">The sequence shown here is derived from an EMBL/GenBank/DDBJ whole genome shotgun (WGS) entry which is preliminary data.</text>
</comment>
<protein>
    <recommendedName>
        <fullName evidence="8">Peroxin-7</fullName>
    </recommendedName>
</protein>
<dbReference type="AlphaFoldDB" id="A0AB34JXK9"/>
<keyword evidence="3" id="KW-0040">ANK repeat</keyword>
<accession>A0AB34JXK9</accession>
<dbReference type="PROSITE" id="PS50297">
    <property type="entry name" value="ANK_REP_REGION"/>
    <property type="match status" value="1"/>
</dbReference>
<sequence length="591" mass="60549">MLAAAQAGNASAVQQALLQGERHDTRDPQGYTALHLAAKGGHANCIQLLLSAQADVNLRHEKTDATALVFAAMTGHAAACQLLLQAGARADIATRKNKTALGLAQEKGHAEVVALLQGGGGGGGAGGAPTAGFFGSPPAASPFFAAPPAASPCAFAPSAPPAASPCAFAPTAPAAASPCAFAPSAPSAASACAFAPSVPSAAPPPVFSPPAAAAAPGPTFPTPPRTSASARALPSPPADSVSDLSFCGGADLLAAASWDGTVRLWDVQRAAASPALIATYCHTEPVLCTAWEPTGRCVYSGGGDHAVRSFDHMAETLSLLGEHSAPVSCMRTCPEHPSVVFTGGWDKNFICWDNRAASKVSTISMVERVYSLDVRWPIAALSTASAGSVFLIDMRKQSSPPQACPVHAQIARYPPRSIALFPPKLFDEGAGVCVGSYEGRVAVHFLSADGVPKTSPAASSGLPVKWGETFQFKCHRSKAPPKAGTSQPVETLYAVTSMAFHPTRFGALATAGSDGEVMLWDIVKRMKLSQLVQPAAGGPPVGVPAIAFSRTGDLLAFARSDDWSGGEEQYKRLGSAGHRDDVMVLAVPPEQ</sequence>
<dbReference type="InterPro" id="IPR015943">
    <property type="entry name" value="WD40/YVTN_repeat-like_dom_sf"/>
</dbReference>
<dbReference type="SMART" id="SM00320">
    <property type="entry name" value="WD40"/>
    <property type="match status" value="4"/>
</dbReference>
<evidence type="ECO:0000256" key="4">
    <source>
        <dbReference type="PROSITE-ProRule" id="PRU00221"/>
    </source>
</evidence>
<feature type="repeat" description="WD" evidence="4">
    <location>
        <begin position="239"/>
        <end position="275"/>
    </location>
</feature>
<dbReference type="PROSITE" id="PS50082">
    <property type="entry name" value="WD_REPEATS_2"/>
    <property type="match status" value="2"/>
</dbReference>
<evidence type="ECO:0000313" key="7">
    <source>
        <dbReference type="Proteomes" id="UP001515480"/>
    </source>
</evidence>
<dbReference type="Pfam" id="PF12796">
    <property type="entry name" value="Ank_2"/>
    <property type="match status" value="1"/>
</dbReference>
<evidence type="ECO:0000256" key="1">
    <source>
        <dbReference type="ARBA" id="ARBA00022574"/>
    </source>
</evidence>
<dbReference type="Proteomes" id="UP001515480">
    <property type="component" value="Unassembled WGS sequence"/>
</dbReference>
<name>A0AB34JXK9_PRYPA</name>
<dbReference type="InterPro" id="IPR002110">
    <property type="entry name" value="Ankyrin_rpt"/>
</dbReference>
<dbReference type="PANTHER" id="PTHR10971">
    <property type="entry name" value="MRNA EXPORT FACTOR AND BUB3"/>
    <property type="match status" value="1"/>
</dbReference>
<dbReference type="Gene3D" id="2.130.10.10">
    <property type="entry name" value="YVTN repeat-like/Quinoprotein amine dehydrogenase"/>
    <property type="match status" value="1"/>
</dbReference>
<keyword evidence="2" id="KW-0677">Repeat</keyword>
<dbReference type="InterPro" id="IPR020472">
    <property type="entry name" value="WD40_PAC1"/>
</dbReference>
<dbReference type="InterPro" id="IPR036770">
    <property type="entry name" value="Ankyrin_rpt-contain_sf"/>
</dbReference>